<organism evidence="2 3">
    <name type="scientific">Lentibacillus juripiscarius</name>
    <dbReference type="NCBI Taxonomy" id="257446"/>
    <lineage>
        <taxon>Bacteria</taxon>
        <taxon>Bacillati</taxon>
        <taxon>Bacillota</taxon>
        <taxon>Bacilli</taxon>
        <taxon>Bacillales</taxon>
        <taxon>Bacillaceae</taxon>
        <taxon>Lentibacillus</taxon>
    </lineage>
</organism>
<dbReference type="RefSeq" id="WP_382394737.1">
    <property type="nucleotide sequence ID" value="NZ_JBHUNA010000030.1"/>
</dbReference>
<sequence length="75" mass="8548">MYLRHYAILRLLLAGFFLYMAWPVIPEAVTAEASLFWGLWLGFFLLVAGSNFAALLQMISPPVMEQENAQRRQSA</sequence>
<feature type="transmembrane region" description="Helical" evidence="1">
    <location>
        <begin position="37"/>
        <end position="56"/>
    </location>
</feature>
<accession>A0ABW5V803</accession>
<evidence type="ECO:0000313" key="3">
    <source>
        <dbReference type="Proteomes" id="UP001597502"/>
    </source>
</evidence>
<evidence type="ECO:0000256" key="1">
    <source>
        <dbReference type="SAM" id="Phobius"/>
    </source>
</evidence>
<keyword evidence="1" id="KW-0812">Transmembrane</keyword>
<gene>
    <name evidence="2" type="ORF">ACFSUO_12845</name>
</gene>
<proteinExistence type="predicted"/>
<dbReference type="Proteomes" id="UP001597502">
    <property type="component" value="Unassembled WGS sequence"/>
</dbReference>
<keyword evidence="1" id="KW-1133">Transmembrane helix</keyword>
<keyword evidence="3" id="KW-1185">Reference proteome</keyword>
<protein>
    <submittedName>
        <fullName evidence="2">Uncharacterized protein</fullName>
    </submittedName>
</protein>
<name>A0ABW5V803_9BACI</name>
<feature type="transmembrane region" description="Helical" evidence="1">
    <location>
        <begin position="7"/>
        <end position="25"/>
    </location>
</feature>
<dbReference type="EMBL" id="JBHUNA010000030">
    <property type="protein sequence ID" value="MFD2761838.1"/>
    <property type="molecule type" value="Genomic_DNA"/>
</dbReference>
<evidence type="ECO:0000313" key="2">
    <source>
        <dbReference type="EMBL" id="MFD2761838.1"/>
    </source>
</evidence>
<reference evidence="3" key="1">
    <citation type="journal article" date="2019" name="Int. J. Syst. Evol. Microbiol.">
        <title>The Global Catalogue of Microorganisms (GCM) 10K type strain sequencing project: providing services to taxonomists for standard genome sequencing and annotation.</title>
        <authorList>
            <consortium name="The Broad Institute Genomics Platform"/>
            <consortium name="The Broad Institute Genome Sequencing Center for Infectious Disease"/>
            <person name="Wu L."/>
            <person name="Ma J."/>
        </authorList>
    </citation>
    <scope>NUCLEOTIDE SEQUENCE [LARGE SCALE GENOMIC DNA]</scope>
    <source>
        <strain evidence="3">TISTR 1535</strain>
    </source>
</reference>
<keyword evidence="1" id="KW-0472">Membrane</keyword>
<comment type="caution">
    <text evidence="2">The sequence shown here is derived from an EMBL/GenBank/DDBJ whole genome shotgun (WGS) entry which is preliminary data.</text>
</comment>